<evidence type="ECO:0000313" key="1">
    <source>
        <dbReference type="EMBL" id="KPP57287.1"/>
    </source>
</evidence>
<comment type="caution">
    <text evidence="1">The sequence shown here is derived from an EMBL/GenBank/DDBJ whole genome shotgun (WGS) entry which is preliminary data.</text>
</comment>
<dbReference type="AlphaFoldDB" id="A0A0P7W4A2"/>
<sequence>ITVLHLAKNGVTGSTSTCPVILGLVISVKKEGSSERCLLQYHTIITSDKVKKLLVVVYFLHVTTISVEVYLTQGGVVARW</sequence>
<feature type="non-terminal residue" evidence="1">
    <location>
        <position position="80"/>
    </location>
</feature>
<reference evidence="1 2" key="1">
    <citation type="submission" date="2015-08" db="EMBL/GenBank/DDBJ databases">
        <title>The genome of the Asian arowana (Scleropages formosus).</title>
        <authorList>
            <person name="Tan M.H."/>
            <person name="Gan H.M."/>
            <person name="Croft L.J."/>
            <person name="Austin C.M."/>
        </authorList>
    </citation>
    <scope>NUCLEOTIDE SEQUENCE [LARGE SCALE GENOMIC DNA]</scope>
    <source>
        <strain evidence="1">Aro1</strain>
    </source>
</reference>
<evidence type="ECO:0000313" key="2">
    <source>
        <dbReference type="Proteomes" id="UP000034805"/>
    </source>
</evidence>
<dbReference type="Proteomes" id="UP000034805">
    <property type="component" value="Unassembled WGS sequence"/>
</dbReference>
<organism evidence="1 2">
    <name type="scientific">Scleropages formosus</name>
    <name type="common">Asian bonytongue</name>
    <name type="synonym">Osteoglossum formosum</name>
    <dbReference type="NCBI Taxonomy" id="113540"/>
    <lineage>
        <taxon>Eukaryota</taxon>
        <taxon>Metazoa</taxon>
        <taxon>Chordata</taxon>
        <taxon>Craniata</taxon>
        <taxon>Vertebrata</taxon>
        <taxon>Euteleostomi</taxon>
        <taxon>Actinopterygii</taxon>
        <taxon>Neopterygii</taxon>
        <taxon>Teleostei</taxon>
        <taxon>Osteoglossocephala</taxon>
        <taxon>Osteoglossomorpha</taxon>
        <taxon>Osteoglossiformes</taxon>
        <taxon>Osteoglossidae</taxon>
        <taxon>Scleropages</taxon>
    </lineage>
</organism>
<dbReference type="EMBL" id="JARO02016935">
    <property type="protein sequence ID" value="KPP57287.1"/>
    <property type="molecule type" value="Genomic_DNA"/>
</dbReference>
<dbReference type="STRING" id="113540.ENSSFOP00015008493"/>
<accession>A0A0P7W4A2</accession>
<feature type="non-terminal residue" evidence="1">
    <location>
        <position position="1"/>
    </location>
</feature>
<proteinExistence type="predicted"/>
<name>A0A0P7W4A2_SCLFO</name>
<gene>
    <name evidence="1" type="ORF">Z043_125009</name>
</gene>
<protein>
    <submittedName>
        <fullName evidence="1">Uncharacterized protein</fullName>
    </submittedName>
</protein>